<protein>
    <submittedName>
        <fullName evidence="1">Uncharacterized protein</fullName>
    </submittedName>
</protein>
<keyword evidence="2" id="KW-1185">Reference proteome</keyword>
<gene>
    <name evidence="1" type="ORF">I6I98_12855</name>
</gene>
<dbReference type="EMBL" id="CP068224">
    <property type="protein sequence ID" value="QQT56091.1"/>
    <property type="molecule type" value="Genomic_DNA"/>
</dbReference>
<organism evidence="1 2">
    <name type="scientific">Sphingobacterium multivorum</name>
    <dbReference type="NCBI Taxonomy" id="28454"/>
    <lineage>
        <taxon>Bacteria</taxon>
        <taxon>Pseudomonadati</taxon>
        <taxon>Bacteroidota</taxon>
        <taxon>Sphingobacteriia</taxon>
        <taxon>Sphingobacteriales</taxon>
        <taxon>Sphingobacteriaceae</taxon>
        <taxon>Sphingobacterium</taxon>
    </lineage>
</organism>
<evidence type="ECO:0000313" key="1">
    <source>
        <dbReference type="EMBL" id="QQT56091.1"/>
    </source>
</evidence>
<evidence type="ECO:0000313" key="2">
    <source>
        <dbReference type="Proteomes" id="UP000595498"/>
    </source>
</evidence>
<name>A0ABX7CYX6_SPHMU</name>
<accession>A0ABX7CYX6</accession>
<reference evidence="1 2" key="1">
    <citation type="submission" date="2021-01" db="EMBL/GenBank/DDBJ databases">
        <title>FDA dAtabase for Regulatory Grade micrObial Sequences (FDA-ARGOS): Supporting development and validation of Infectious Disease Dx tests.</title>
        <authorList>
            <person name="Sproer C."/>
            <person name="Gronow S."/>
            <person name="Severitt S."/>
            <person name="Schroder I."/>
            <person name="Tallon L."/>
            <person name="Sadzewicz L."/>
            <person name="Zhao X."/>
            <person name="Boylan J."/>
            <person name="Ott S."/>
            <person name="Bowen H."/>
            <person name="Vavikolanu K."/>
            <person name="Mehta A."/>
            <person name="Aluvathingal J."/>
            <person name="Nadendla S."/>
            <person name="Lowell S."/>
            <person name="Myers T."/>
            <person name="Yan Y."/>
            <person name="Sichtig H."/>
        </authorList>
    </citation>
    <scope>NUCLEOTIDE SEQUENCE [LARGE SCALE GENOMIC DNA]</scope>
    <source>
        <strain evidence="1 2">FDAARGOS_1141</strain>
    </source>
</reference>
<dbReference type="Proteomes" id="UP000595498">
    <property type="component" value="Chromosome"/>
</dbReference>
<proteinExistence type="predicted"/>
<sequence length="98" mass="11168">MSLFLMIYHAPVKNVGEREITYTDYTEGRPLNVQNLVSDRGQQCRELCPLLRKATGYSFTVSITTRRLTFSTEAIKDSKFGLLQGKIGHYTFLNEGKC</sequence>